<evidence type="ECO:0000256" key="3">
    <source>
        <dbReference type="ARBA" id="ARBA00022827"/>
    </source>
</evidence>
<keyword evidence="3" id="KW-0274">FAD</keyword>
<dbReference type="STRING" id="1441469.A0A225AQF2"/>
<evidence type="ECO:0000256" key="2">
    <source>
        <dbReference type="ARBA" id="ARBA00022630"/>
    </source>
</evidence>
<keyword evidence="2" id="KW-0285">Flavoprotein</keyword>
<dbReference type="RefSeq" id="XP_020117960.1">
    <property type="nucleotide sequence ID" value="XM_020262105.1"/>
</dbReference>
<dbReference type="PANTHER" id="PTHR23023">
    <property type="entry name" value="DIMETHYLANILINE MONOOXYGENASE"/>
    <property type="match status" value="1"/>
</dbReference>
<evidence type="ECO:0008006" key="8">
    <source>
        <dbReference type="Google" id="ProtNLM"/>
    </source>
</evidence>
<dbReference type="CDD" id="cd05233">
    <property type="entry name" value="SDR_c"/>
    <property type="match status" value="1"/>
</dbReference>
<name>A0A225AQF2_TALAT</name>
<dbReference type="AlphaFoldDB" id="A0A225AQF2"/>
<dbReference type="InterPro" id="IPR002347">
    <property type="entry name" value="SDR_fam"/>
</dbReference>
<dbReference type="InterPro" id="IPR000960">
    <property type="entry name" value="Flavin_mOase"/>
</dbReference>
<dbReference type="Pfam" id="PF00106">
    <property type="entry name" value="adh_short"/>
    <property type="match status" value="1"/>
</dbReference>
<gene>
    <name evidence="6" type="ORF">UA08_07190</name>
</gene>
<dbReference type="InterPro" id="IPR050346">
    <property type="entry name" value="FMO-like"/>
</dbReference>
<dbReference type="GeneID" id="31006946"/>
<dbReference type="GO" id="GO:0050661">
    <property type="term" value="F:NADP binding"/>
    <property type="evidence" value="ECO:0007669"/>
    <property type="project" value="InterPro"/>
</dbReference>
<sequence>MAEAIDTGFYFTSVRHTDTYPTINPSQQDLHNKYVFITGASKGIGRETALSYAQAGCAGIGIGARTDLSSLIPLLEQAAQSAGKAAPKVKAVTLDVTDEASVAEAAASIAEVFPRVDILINNAGYLEKRAKIAESDPSEWWKSWDVNVKGPYLVTRAFLPQMLERGGEKIIVNLCSIAAHLRSPGGSAYQTSKLAVLRLTEFLDVDHGPDGILTFAIHPGGVLTDMGRRLPLERQPALTESPRLCADSLVFLTRERREWLAGRYVSATWDVEELISKREDIVARDLLKNVVNFRYKRVAIVGAGPSGLAAVRALAQENCFEYIRIFERSDRVGGLWAFDPVPDAFQPRYTEAEMPCAVPEELPCVASPLAERAGLHGSIYEHMDTNAGAATMAFTDRPIPFANSENSEKLFGKDNSSRPRSAIVAYLETLFVPYLHYVSFNTTVEKVDKVGGEWVVTLRRSDIFHRGEKVDYWWQEQFDAVIVASGHHTIPFIPSIQGLEESCAKVPEKFEHSKSWRSAEDCNDKKVIIVGNNVSAADMVDAMYTNVKAPLYVSQRTPNTFFDNAWKLPNVQSVPRVTHITPGDGGVVHFADGSTVTDFDKIIFATGYKLSYPFLPFKAVTPQNRLSGFYQHIFNMEDPSLAVVGQIRAAITFRVFQYQSTAVACFFAGRSKPLPDVSEQYRWERERLAYKGPTELFHEIKPDFVDYYGWLREFAGMSTEQAAGELPPFQEGWLESDLGILFEKSAYWGRVIAAK</sequence>
<reference evidence="6 7" key="1">
    <citation type="submission" date="2015-06" db="EMBL/GenBank/DDBJ databases">
        <title>Talaromyces atroroseus IBT 11181 draft genome.</title>
        <authorList>
            <person name="Rasmussen K.B."/>
            <person name="Rasmussen S."/>
            <person name="Petersen B."/>
            <person name="Sicheritz-Ponten T."/>
            <person name="Mortensen U.H."/>
            <person name="Thrane U."/>
        </authorList>
    </citation>
    <scope>NUCLEOTIDE SEQUENCE [LARGE SCALE GENOMIC DNA]</scope>
    <source>
        <strain evidence="6 7">IBT 11181</strain>
    </source>
</reference>
<proteinExistence type="inferred from homology"/>
<organism evidence="6 7">
    <name type="scientific">Talaromyces atroroseus</name>
    <dbReference type="NCBI Taxonomy" id="1441469"/>
    <lineage>
        <taxon>Eukaryota</taxon>
        <taxon>Fungi</taxon>
        <taxon>Dikarya</taxon>
        <taxon>Ascomycota</taxon>
        <taxon>Pezizomycotina</taxon>
        <taxon>Eurotiomycetes</taxon>
        <taxon>Eurotiomycetidae</taxon>
        <taxon>Eurotiales</taxon>
        <taxon>Trichocomaceae</taxon>
        <taxon>Talaromyces</taxon>
        <taxon>Talaromyces sect. Trachyspermi</taxon>
    </lineage>
</organism>
<keyword evidence="5" id="KW-0560">Oxidoreductase</keyword>
<dbReference type="SUPFAM" id="SSF51735">
    <property type="entry name" value="NAD(P)-binding Rossmann-fold domains"/>
    <property type="match status" value="1"/>
</dbReference>
<keyword evidence="7" id="KW-1185">Reference proteome</keyword>
<evidence type="ECO:0000313" key="7">
    <source>
        <dbReference type="Proteomes" id="UP000214365"/>
    </source>
</evidence>
<dbReference type="EMBL" id="LFMY01000011">
    <property type="protein sequence ID" value="OKL57839.1"/>
    <property type="molecule type" value="Genomic_DNA"/>
</dbReference>
<dbReference type="Gene3D" id="3.40.50.720">
    <property type="entry name" value="NAD(P)-binding Rossmann-like Domain"/>
    <property type="match status" value="1"/>
</dbReference>
<accession>A0A225AQF2</accession>
<dbReference type="InterPro" id="IPR036188">
    <property type="entry name" value="FAD/NAD-bd_sf"/>
</dbReference>
<dbReference type="InterPro" id="IPR020946">
    <property type="entry name" value="Flavin_mOase-like"/>
</dbReference>
<dbReference type="OrthoDB" id="4220416at2759"/>
<comment type="caution">
    <text evidence="6">The sequence shown here is derived from an EMBL/GenBank/DDBJ whole genome shotgun (WGS) entry which is preliminary data.</text>
</comment>
<dbReference type="InterPro" id="IPR036291">
    <property type="entry name" value="NAD(P)-bd_dom_sf"/>
</dbReference>
<comment type="similarity">
    <text evidence="1">Belongs to the FMO family.</text>
</comment>
<evidence type="ECO:0000256" key="5">
    <source>
        <dbReference type="ARBA" id="ARBA00023002"/>
    </source>
</evidence>
<dbReference type="Gene3D" id="3.50.50.60">
    <property type="entry name" value="FAD/NAD(P)-binding domain"/>
    <property type="match status" value="2"/>
</dbReference>
<evidence type="ECO:0000256" key="1">
    <source>
        <dbReference type="ARBA" id="ARBA00009183"/>
    </source>
</evidence>
<evidence type="ECO:0000313" key="6">
    <source>
        <dbReference type="EMBL" id="OKL57839.1"/>
    </source>
</evidence>
<dbReference type="PRINTS" id="PR00370">
    <property type="entry name" value="FMOXYGENASE"/>
</dbReference>
<dbReference type="SUPFAM" id="SSF51905">
    <property type="entry name" value="FAD/NAD(P)-binding domain"/>
    <property type="match status" value="2"/>
</dbReference>
<dbReference type="GO" id="GO:0004499">
    <property type="term" value="F:N,N-dimethylaniline monooxygenase activity"/>
    <property type="evidence" value="ECO:0007669"/>
    <property type="project" value="InterPro"/>
</dbReference>
<dbReference type="Proteomes" id="UP000214365">
    <property type="component" value="Unassembled WGS sequence"/>
</dbReference>
<dbReference type="Pfam" id="PF00743">
    <property type="entry name" value="FMO-like"/>
    <property type="match status" value="3"/>
</dbReference>
<keyword evidence="4" id="KW-0521">NADP</keyword>
<dbReference type="GO" id="GO:0050660">
    <property type="term" value="F:flavin adenine dinucleotide binding"/>
    <property type="evidence" value="ECO:0007669"/>
    <property type="project" value="InterPro"/>
</dbReference>
<protein>
    <recommendedName>
        <fullName evidence="8">FAD/NAD(P)-binding domain-containing protein</fullName>
    </recommendedName>
</protein>
<evidence type="ECO:0000256" key="4">
    <source>
        <dbReference type="ARBA" id="ARBA00022857"/>
    </source>
</evidence>